<reference evidence="12 13" key="1">
    <citation type="submission" date="2019-07" db="EMBL/GenBank/DDBJ databases">
        <title>New species of Amycolatopsis and Streptomyces.</title>
        <authorList>
            <person name="Duangmal K."/>
            <person name="Teo W.F.A."/>
            <person name="Lipun K."/>
        </authorList>
    </citation>
    <scope>NUCLEOTIDE SEQUENCE [LARGE SCALE GENOMIC DNA]</scope>
    <source>
        <strain evidence="12 13">NBRC 106415</strain>
    </source>
</reference>
<dbReference type="Pfam" id="PF02518">
    <property type="entry name" value="HATPase_c"/>
    <property type="match status" value="1"/>
</dbReference>
<dbReference type="GO" id="GO:0005524">
    <property type="term" value="F:ATP binding"/>
    <property type="evidence" value="ECO:0007669"/>
    <property type="project" value="UniProtKB-KW"/>
</dbReference>
<evidence type="ECO:0000256" key="3">
    <source>
        <dbReference type="ARBA" id="ARBA00022553"/>
    </source>
</evidence>
<keyword evidence="8" id="KW-0902">Two-component regulatory system</keyword>
<evidence type="ECO:0000256" key="8">
    <source>
        <dbReference type="ARBA" id="ARBA00023012"/>
    </source>
</evidence>
<evidence type="ECO:0000256" key="6">
    <source>
        <dbReference type="ARBA" id="ARBA00022777"/>
    </source>
</evidence>
<feature type="compositionally biased region" description="Basic and acidic residues" evidence="9">
    <location>
        <begin position="142"/>
        <end position="166"/>
    </location>
</feature>
<name>A0A5N8XWV9_9ACTN</name>
<feature type="region of interest" description="Disordered" evidence="9">
    <location>
        <begin position="137"/>
        <end position="178"/>
    </location>
</feature>
<dbReference type="InterPro" id="IPR003594">
    <property type="entry name" value="HATPase_dom"/>
</dbReference>
<dbReference type="Gene3D" id="3.30.565.10">
    <property type="entry name" value="Histidine kinase-like ATPase, C-terminal domain"/>
    <property type="match status" value="1"/>
</dbReference>
<feature type="transmembrane region" description="Helical" evidence="10">
    <location>
        <begin position="20"/>
        <end position="40"/>
    </location>
</feature>
<dbReference type="InterPro" id="IPR036890">
    <property type="entry name" value="HATPase_C_sf"/>
</dbReference>
<feature type="domain" description="Histidine kinase" evidence="11">
    <location>
        <begin position="218"/>
        <end position="315"/>
    </location>
</feature>
<comment type="caution">
    <text evidence="12">The sequence shown here is derived from an EMBL/GenBank/DDBJ whole genome shotgun (WGS) entry which is preliminary data.</text>
</comment>
<dbReference type="Gene3D" id="1.20.5.1930">
    <property type="match status" value="1"/>
</dbReference>
<evidence type="ECO:0000313" key="12">
    <source>
        <dbReference type="EMBL" id="MPY63859.1"/>
    </source>
</evidence>
<accession>A0A5N8XWV9</accession>
<dbReference type="PANTHER" id="PTHR24421">
    <property type="entry name" value="NITRATE/NITRITE SENSOR PROTEIN NARX-RELATED"/>
    <property type="match status" value="1"/>
</dbReference>
<dbReference type="EC" id="2.7.13.3" evidence="2"/>
<evidence type="ECO:0000259" key="11">
    <source>
        <dbReference type="PROSITE" id="PS50109"/>
    </source>
</evidence>
<keyword evidence="3" id="KW-0597">Phosphoprotein</keyword>
<dbReference type="Pfam" id="PF07730">
    <property type="entry name" value="HisKA_3"/>
    <property type="match status" value="1"/>
</dbReference>
<sequence>MRSGRASAKVTPVGEWESDGLTAALVAACTVAVVLAVALVRTRRRWQAAVGERGWLLERERESAARAAVTAERDRIARELHDIVSHNVSLMVVQAGAAREVLDTMPDEATAALRAVEDAGRGAMTDLRHLLGLLAPSQNGEDAEHGPDADHGPDGDHGPDADHGPDGDTGVVDLTPQPSLDRLGQLVDRISFAGLPVDVRISGEPRPLPQGVDVTAYRIVQEALTNALRHGDGGKAEVTVRYADHALRVEVLNTGPSVLTGGTPAPSRPSRPHREGTGRGLLGLRERVAVYGGDLDARRRLGGGYRVRARIPLDRP</sequence>
<dbReference type="GO" id="GO:0000155">
    <property type="term" value="F:phosphorelay sensor kinase activity"/>
    <property type="evidence" value="ECO:0007669"/>
    <property type="project" value="InterPro"/>
</dbReference>
<feature type="region of interest" description="Disordered" evidence="9">
    <location>
        <begin position="255"/>
        <end position="279"/>
    </location>
</feature>
<evidence type="ECO:0000256" key="7">
    <source>
        <dbReference type="ARBA" id="ARBA00022840"/>
    </source>
</evidence>
<dbReference type="GO" id="GO:0046983">
    <property type="term" value="F:protein dimerization activity"/>
    <property type="evidence" value="ECO:0007669"/>
    <property type="project" value="InterPro"/>
</dbReference>
<keyword evidence="7" id="KW-0067">ATP-binding</keyword>
<keyword evidence="10" id="KW-1133">Transmembrane helix</keyword>
<dbReference type="PANTHER" id="PTHR24421:SF10">
    <property type="entry name" value="NITRATE_NITRITE SENSOR PROTEIN NARQ"/>
    <property type="match status" value="1"/>
</dbReference>
<proteinExistence type="predicted"/>
<dbReference type="EMBL" id="VJZC01000655">
    <property type="protein sequence ID" value="MPY63859.1"/>
    <property type="molecule type" value="Genomic_DNA"/>
</dbReference>
<keyword evidence="5" id="KW-0547">Nucleotide-binding</keyword>
<comment type="catalytic activity">
    <reaction evidence="1">
        <text>ATP + protein L-histidine = ADP + protein N-phospho-L-histidine.</text>
        <dbReference type="EC" id="2.7.13.3"/>
    </reaction>
</comment>
<keyword evidence="6 12" id="KW-0418">Kinase</keyword>
<keyword evidence="4" id="KW-0808">Transferase</keyword>
<dbReference type="Proteomes" id="UP000400924">
    <property type="component" value="Unassembled WGS sequence"/>
</dbReference>
<evidence type="ECO:0000256" key="2">
    <source>
        <dbReference type="ARBA" id="ARBA00012438"/>
    </source>
</evidence>
<evidence type="ECO:0000256" key="1">
    <source>
        <dbReference type="ARBA" id="ARBA00000085"/>
    </source>
</evidence>
<dbReference type="SUPFAM" id="SSF55874">
    <property type="entry name" value="ATPase domain of HSP90 chaperone/DNA topoisomerase II/histidine kinase"/>
    <property type="match status" value="1"/>
</dbReference>
<dbReference type="InterPro" id="IPR011712">
    <property type="entry name" value="Sig_transdc_His_kin_sub3_dim/P"/>
</dbReference>
<dbReference type="InterPro" id="IPR005467">
    <property type="entry name" value="His_kinase_dom"/>
</dbReference>
<dbReference type="PROSITE" id="PS50109">
    <property type="entry name" value="HIS_KIN"/>
    <property type="match status" value="1"/>
</dbReference>
<keyword evidence="10" id="KW-0472">Membrane</keyword>
<dbReference type="GO" id="GO:0016020">
    <property type="term" value="C:membrane"/>
    <property type="evidence" value="ECO:0007669"/>
    <property type="project" value="InterPro"/>
</dbReference>
<organism evidence="12 13">
    <name type="scientific">Streptomyces spongiae</name>
    <dbReference type="NCBI Taxonomy" id="565072"/>
    <lineage>
        <taxon>Bacteria</taxon>
        <taxon>Bacillati</taxon>
        <taxon>Actinomycetota</taxon>
        <taxon>Actinomycetes</taxon>
        <taxon>Kitasatosporales</taxon>
        <taxon>Streptomycetaceae</taxon>
        <taxon>Streptomyces</taxon>
    </lineage>
</organism>
<dbReference type="AlphaFoldDB" id="A0A5N8XWV9"/>
<dbReference type="OrthoDB" id="227596at2"/>
<evidence type="ECO:0000256" key="4">
    <source>
        <dbReference type="ARBA" id="ARBA00022679"/>
    </source>
</evidence>
<evidence type="ECO:0000313" key="13">
    <source>
        <dbReference type="Proteomes" id="UP000400924"/>
    </source>
</evidence>
<keyword evidence="13" id="KW-1185">Reference proteome</keyword>
<evidence type="ECO:0000256" key="10">
    <source>
        <dbReference type="SAM" id="Phobius"/>
    </source>
</evidence>
<evidence type="ECO:0000256" key="5">
    <source>
        <dbReference type="ARBA" id="ARBA00022741"/>
    </source>
</evidence>
<protein>
    <recommendedName>
        <fullName evidence="2">histidine kinase</fullName>
        <ecNumber evidence="2">2.7.13.3</ecNumber>
    </recommendedName>
</protein>
<gene>
    <name evidence="12" type="ORF">FNH08_43885</name>
</gene>
<dbReference type="InterPro" id="IPR050482">
    <property type="entry name" value="Sensor_HK_TwoCompSys"/>
</dbReference>
<dbReference type="CDD" id="cd16917">
    <property type="entry name" value="HATPase_UhpB-NarQ-NarX-like"/>
    <property type="match status" value="1"/>
</dbReference>
<evidence type="ECO:0000256" key="9">
    <source>
        <dbReference type="SAM" id="MobiDB-lite"/>
    </source>
</evidence>
<keyword evidence="10" id="KW-0812">Transmembrane</keyword>